<keyword evidence="5" id="KW-1185">Reference proteome</keyword>
<protein>
    <recommendedName>
        <fullName evidence="3">Peptidase S1 domain-containing protein</fullName>
    </recommendedName>
</protein>
<dbReference type="Proteomes" id="UP000001353">
    <property type="component" value="Chromosome"/>
</dbReference>
<dbReference type="GO" id="GO:0004252">
    <property type="term" value="F:serine-type endopeptidase activity"/>
    <property type="evidence" value="ECO:0007669"/>
    <property type="project" value="InterPro"/>
</dbReference>
<dbReference type="PRINTS" id="PR00722">
    <property type="entry name" value="CHYMOTRYPSIN"/>
</dbReference>
<dbReference type="InterPro" id="IPR018114">
    <property type="entry name" value="TRYPSIN_HIS"/>
</dbReference>
<dbReference type="InterPro" id="IPR009003">
    <property type="entry name" value="Peptidase_S1_PA"/>
</dbReference>
<dbReference type="RefSeq" id="WP_013960066.1">
    <property type="nucleotide sequence ID" value="NC_015730.1"/>
</dbReference>
<proteinExistence type="predicted"/>
<reference evidence="4 5" key="1">
    <citation type="journal article" date="2011" name="BMC Genomics">
        <title>Comparative genome analysis and genome-guided physiological analysis of Roseobacter litoralis.</title>
        <authorList>
            <person name="Kalhoefer D."/>
            <person name="Thole S."/>
            <person name="Voget S."/>
            <person name="Lehmann R."/>
            <person name="Liesegang H."/>
            <person name="Wollher A."/>
            <person name="Daniel R."/>
            <person name="Simon M."/>
            <person name="Brinkhoff T."/>
        </authorList>
    </citation>
    <scope>NUCLEOTIDE SEQUENCE [LARGE SCALE GENOMIC DNA]</scope>
    <source>
        <strain evidence="5">ATCC 49566 / DSM 6996 / JCM 21268 / NBRC 15278 / OCh 149</strain>
    </source>
</reference>
<evidence type="ECO:0000313" key="5">
    <source>
        <dbReference type="Proteomes" id="UP000001353"/>
    </source>
</evidence>
<dbReference type="PROSITE" id="PS00134">
    <property type="entry name" value="TRYPSIN_HIS"/>
    <property type="match status" value="1"/>
</dbReference>
<dbReference type="PANTHER" id="PTHR15462">
    <property type="entry name" value="SERINE PROTEASE"/>
    <property type="match status" value="1"/>
</dbReference>
<dbReference type="STRING" id="391595.RLO149_c000900"/>
<dbReference type="SUPFAM" id="SSF50494">
    <property type="entry name" value="Trypsin-like serine proteases"/>
    <property type="match status" value="1"/>
</dbReference>
<dbReference type="SMART" id="SM00020">
    <property type="entry name" value="Tryp_SPc"/>
    <property type="match status" value="1"/>
</dbReference>
<dbReference type="HOGENOM" id="CLU_071546_1_0_5"/>
<gene>
    <name evidence="4" type="ordered locus">RLO149_c000900</name>
</gene>
<dbReference type="InterPro" id="IPR050966">
    <property type="entry name" value="Glutamyl_endopeptidase"/>
</dbReference>
<dbReference type="AlphaFoldDB" id="F7ZE03"/>
<dbReference type="InterPro" id="IPR043504">
    <property type="entry name" value="Peptidase_S1_PA_chymotrypsin"/>
</dbReference>
<dbReference type="GO" id="GO:0006508">
    <property type="term" value="P:proteolysis"/>
    <property type="evidence" value="ECO:0007669"/>
    <property type="project" value="InterPro"/>
</dbReference>
<accession>F7ZE03</accession>
<dbReference type="Pfam" id="PF13365">
    <property type="entry name" value="Trypsin_2"/>
    <property type="match status" value="1"/>
</dbReference>
<dbReference type="Gene3D" id="2.40.10.10">
    <property type="entry name" value="Trypsin-like serine proteases"/>
    <property type="match status" value="2"/>
</dbReference>
<dbReference type="InterPro" id="IPR001254">
    <property type="entry name" value="Trypsin_dom"/>
</dbReference>
<dbReference type="eggNOG" id="COG3591">
    <property type="taxonomic scope" value="Bacteria"/>
</dbReference>
<dbReference type="PANTHER" id="PTHR15462:SF8">
    <property type="entry name" value="SERINE PROTEASE"/>
    <property type="match status" value="1"/>
</dbReference>
<feature type="domain" description="Peptidase S1" evidence="3">
    <location>
        <begin position="9"/>
        <end position="243"/>
    </location>
</feature>
<evidence type="ECO:0000259" key="3">
    <source>
        <dbReference type="PROSITE" id="PS50240"/>
    </source>
</evidence>
<dbReference type="InterPro" id="IPR001314">
    <property type="entry name" value="Peptidase_S1A"/>
</dbReference>
<organism evidence="4 5">
    <name type="scientific">Roseobacter litoralis (strain ATCC 49566 / DSM 6996 / JCM 21268 / NBRC 15278 / OCh 149)</name>
    <dbReference type="NCBI Taxonomy" id="391595"/>
    <lineage>
        <taxon>Bacteria</taxon>
        <taxon>Pseudomonadati</taxon>
        <taxon>Pseudomonadota</taxon>
        <taxon>Alphaproteobacteria</taxon>
        <taxon>Rhodobacterales</taxon>
        <taxon>Roseobacteraceae</taxon>
        <taxon>Roseobacter</taxon>
    </lineage>
</organism>
<sequence length="273" mass="28853">MYGWICTAAIAGCLASAAVADDAELRSLETGVDASAWEAVGRLDIDGTGFCTGALIAPDVVLTAAHCLFDKRSGAQIDPTGIEFLAGWRNGRASAYRRVKHAALHQDYTYGDVVAPHRVRHDLALLQLVRPIRNTTIEPFETAAQPAKGEKVGVVSYGRGRAEAASLQEICEVLGHQNGVLITTCSVDFGSSGAPIFSFEGGAAVIVSVISAKAEVEGQKISLGTELSGALASLHDALARQNRSFVSSVPRVRQTTVEESRSTMGAKFIRPTQ</sequence>
<evidence type="ECO:0000256" key="2">
    <source>
        <dbReference type="SAM" id="SignalP"/>
    </source>
</evidence>
<evidence type="ECO:0000313" key="4">
    <source>
        <dbReference type="EMBL" id="AEI92122.1"/>
    </source>
</evidence>
<feature type="signal peptide" evidence="2">
    <location>
        <begin position="1"/>
        <end position="20"/>
    </location>
</feature>
<evidence type="ECO:0000256" key="1">
    <source>
        <dbReference type="ARBA" id="ARBA00022729"/>
    </source>
</evidence>
<keyword evidence="1 2" id="KW-0732">Signal</keyword>
<dbReference type="OrthoDB" id="267336at2"/>
<dbReference type="EMBL" id="CP002623">
    <property type="protein sequence ID" value="AEI92122.1"/>
    <property type="molecule type" value="Genomic_DNA"/>
</dbReference>
<feature type="chain" id="PRO_5003373244" description="Peptidase S1 domain-containing protein" evidence="2">
    <location>
        <begin position="21"/>
        <end position="273"/>
    </location>
</feature>
<dbReference type="PROSITE" id="PS50240">
    <property type="entry name" value="TRYPSIN_DOM"/>
    <property type="match status" value="1"/>
</dbReference>
<name>F7ZE03_ROSLO</name>
<dbReference type="KEGG" id="rli:RLO149_c000900"/>
<dbReference type="MEROPS" id="S01.260"/>